<dbReference type="EMBL" id="PJEO01000051">
    <property type="protein sequence ID" value="PKQ44228.1"/>
    <property type="molecule type" value="Genomic_DNA"/>
</dbReference>
<dbReference type="PANTHER" id="PTHR30404:SF0">
    <property type="entry name" value="N-ACETYLMURAMOYL-L-ALANINE AMIDASE AMIC"/>
    <property type="match status" value="1"/>
</dbReference>
<protein>
    <recommendedName>
        <fullName evidence="2">N-acetylmuramoyl-L-alanine amidase</fullName>
        <ecNumber evidence="2">3.5.1.28</ecNumber>
    </recommendedName>
</protein>
<dbReference type="PANTHER" id="PTHR30404">
    <property type="entry name" value="N-ACETYLMURAMOYL-L-ALANINE AMIDASE"/>
    <property type="match status" value="1"/>
</dbReference>
<dbReference type="Pfam" id="PF01520">
    <property type="entry name" value="Amidase_3"/>
    <property type="match status" value="1"/>
</dbReference>
<dbReference type="CDD" id="cd02696">
    <property type="entry name" value="MurNAc-LAA"/>
    <property type="match status" value="1"/>
</dbReference>
<proteinExistence type="predicted"/>
<dbReference type="InterPro" id="IPR050695">
    <property type="entry name" value="N-acetylmuramoyl_amidase_3"/>
</dbReference>
<evidence type="ECO:0000256" key="1">
    <source>
        <dbReference type="ARBA" id="ARBA00001561"/>
    </source>
</evidence>
<dbReference type="Gene3D" id="3.40.630.40">
    <property type="entry name" value="Zn-dependent exopeptidases"/>
    <property type="match status" value="1"/>
</dbReference>
<reference evidence="6 7" key="1">
    <citation type="submission" date="2017-12" db="EMBL/GenBank/DDBJ databases">
        <title>Confluentibacter flavum sp. nov., isolated from the saline lake.</title>
        <authorList>
            <person name="Yu L."/>
        </authorList>
    </citation>
    <scope>NUCLEOTIDE SEQUENCE [LARGE SCALE GENOMIC DNA]</scope>
    <source>
        <strain evidence="6 7">3B</strain>
    </source>
</reference>
<name>A0A2N3HHE2_9FLAO</name>
<feature type="domain" description="MurNAc-LAA" evidence="5">
    <location>
        <begin position="97"/>
        <end position="212"/>
    </location>
</feature>
<dbReference type="SMART" id="SM00646">
    <property type="entry name" value="Ami_3"/>
    <property type="match status" value="1"/>
</dbReference>
<accession>A0A2N3HHE2</accession>
<evidence type="ECO:0000259" key="5">
    <source>
        <dbReference type="SMART" id="SM00646"/>
    </source>
</evidence>
<comment type="caution">
    <text evidence="6">The sequence shown here is derived from an EMBL/GenBank/DDBJ whole genome shotgun (WGS) entry which is preliminary data.</text>
</comment>
<comment type="catalytic activity">
    <reaction evidence="1">
        <text>Hydrolyzes the link between N-acetylmuramoyl residues and L-amino acid residues in certain cell-wall glycopeptides.</text>
        <dbReference type="EC" id="3.5.1.28"/>
    </reaction>
</comment>
<dbReference type="GO" id="GO:0008745">
    <property type="term" value="F:N-acetylmuramoyl-L-alanine amidase activity"/>
    <property type="evidence" value="ECO:0007669"/>
    <property type="project" value="UniProtKB-EC"/>
</dbReference>
<dbReference type="InterPro" id="IPR002508">
    <property type="entry name" value="MurNAc-LAA_cat"/>
</dbReference>
<evidence type="ECO:0000256" key="4">
    <source>
        <dbReference type="SAM" id="SignalP"/>
    </source>
</evidence>
<keyword evidence="7" id="KW-1185">Reference proteome</keyword>
<organism evidence="6 7">
    <name type="scientific">Confluentibacter flavum</name>
    <dbReference type="NCBI Taxonomy" id="1909700"/>
    <lineage>
        <taxon>Bacteria</taxon>
        <taxon>Pseudomonadati</taxon>
        <taxon>Bacteroidota</taxon>
        <taxon>Flavobacteriia</taxon>
        <taxon>Flavobacteriales</taxon>
        <taxon>Flavobacteriaceae</taxon>
        <taxon>Confluentibacter</taxon>
    </lineage>
</organism>
<feature type="chain" id="PRO_5014749081" description="N-acetylmuramoyl-L-alanine amidase" evidence="4">
    <location>
        <begin position="27"/>
        <end position="217"/>
    </location>
</feature>
<sequence length="217" mass="24125">MKKNLKWNLKNVVFLLAMLNTCLVFGQNPDPKKRIIIDVGHGGHDSGAVGIHGIKEKDIVLTVARNILNLNDIVLNGKLELYMTRYRDTFISLSDRGRLAKALYADVFVSLHCNASLVNSKGMEVYAHNSDNAHLKASTTISLAILNESSKKLGFGIRGVKFSNFQVLRDMSDFCPAVLIELGFVTNWDEASYFLKPTNIKALALAILMGIINYLRI</sequence>
<evidence type="ECO:0000313" key="7">
    <source>
        <dbReference type="Proteomes" id="UP000233435"/>
    </source>
</evidence>
<dbReference type="EC" id="3.5.1.28" evidence="2"/>
<feature type="signal peptide" evidence="4">
    <location>
        <begin position="1"/>
        <end position="26"/>
    </location>
</feature>
<keyword evidence="4" id="KW-0732">Signal</keyword>
<evidence type="ECO:0000256" key="3">
    <source>
        <dbReference type="ARBA" id="ARBA00022801"/>
    </source>
</evidence>
<evidence type="ECO:0000256" key="2">
    <source>
        <dbReference type="ARBA" id="ARBA00011901"/>
    </source>
</evidence>
<dbReference type="RefSeq" id="WP_106660513.1">
    <property type="nucleotide sequence ID" value="NZ_PJEO01000051.1"/>
</dbReference>
<dbReference type="OrthoDB" id="9806267at2"/>
<evidence type="ECO:0000313" key="6">
    <source>
        <dbReference type="EMBL" id="PKQ44228.1"/>
    </source>
</evidence>
<dbReference type="SUPFAM" id="SSF53187">
    <property type="entry name" value="Zn-dependent exopeptidases"/>
    <property type="match status" value="1"/>
</dbReference>
<keyword evidence="3" id="KW-0378">Hydrolase</keyword>
<dbReference type="GO" id="GO:0030288">
    <property type="term" value="C:outer membrane-bounded periplasmic space"/>
    <property type="evidence" value="ECO:0007669"/>
    <property type="project" value="TreeGrafter"/>
</dbReference>
<dbReference type="AlphaFoldDB" id="A0A2N3HHE2"/>
<dbReference type="GO" id="GO:0009253">
    <property type="term" value="P:peptidoglycan catabolic process"/>
    <property type="evidence" value="ECO:0007669"/>
    <property type="project" value="InterPro"/>
</dbReference>
<dbReference type="Proteomes" id="UP000233435">
    <property type="component" value="Unassembled WGS sequence"/>
</dbReference>
<gene>
    <name evidence="6" type="ORF">CSW08_14095</name>
</gene>